<evidence type="ECO:0000313" key="3">
    <source>
        <dbReference type="Proteomes" id="UP000593601"/>
    </source>
</evidence>
<dbReference type="RefSeq" id="WP_193734940.1">
    <property type="nucleotide sequence ID" value="NZ_CP063304.1"/>
</dbReference>
<evidence type="ECO:0000313" key="2">
    <source>
        <dbReference type="EMBL" id="QOV18578.1"/>
    </source>
</evidence>
<gene>
    <name evidence="2" type="ORF">INP51_11235</name>
</gene>
<dbReference type="Proteomes" id="UP000593601">
    <property type="component" value="Chromosome"/>
</dbReference>
<dbReference type="AlphaFoldDB" id="A0A7M2REK8"/>
<keyword evidence="3" id="KW-1185">Reference proteome</keyword>
<sequence>MITSKQLDAMSEQSIETLEEKELVDISAINIRKDLPHEDKILDFLEQIKNPYCFRCGNVPVRVCFSKTGKNLETVLRDFLIRIRQS</sequence>
<feature type="domain" description="DUF6870" evidence="1">
    <location>
        <begin position="10"/>
        <end position="80"/>
    </location>
</feature>
<dbReference type="EMBL" id="CP063304">
    <property type="protein sequence ID" value="QOV18578.1"/>
    <property type="molecule type" value="Genomic_DNA"/>
</dbReference>
<dbReference type="InterPro" id="IPR049222">
    <property type="entry name" value="DUF6870"/>
</dbReference>
<evidence type="ECO:0000259" key="1">
    <source>
        <dbReference type="Pfam" id="PF21757"/>
    </source>
</evidence>
<accession>A0A7M2REK8</accession>
<name>A0A7M2REK8_9FIRM</name>
<protein>
    <recommendedName>
        <fullName evidence="1">DUF6870 domain-containing protein</fullName>
    </recommendedName>
</protein>
<reference evidence="2 3" key="1">
    <citation type="submission" date="2020-10" db="EMBL/GenBank/DDBJ databases">
        <title>Blautia liquoris sp.nov., isolated from the mud in a fermentation cellar used for the production of Chinese strong-flavoured liquor.</title>
        <authorList>
            <person name="Lu L."/>
        </authorList>
    </citation>
    <scope>NUCLEOTIDE SEQUENCE [LARGE SCALE GENOMIC DNA]</scope>
    <source>
        <strain evidence="2 3">LZLJ-3</strain>
    </source>
</reference>
<dbReference type="Pfam" id="PF21757">
    <property type="entry name" value="DUF6870"/>
    <property type="match status" value="1"/>
</dbReference>
<proteinExistence type="predicted"/>
<organism evidence="2 3">
    <name type="scientific">Blautia liquoris</name>
    <dbReference type="NCBI Taxonomy" id="2779518"/>
    <lineage>
        <taxon>Bacteria</taxon>
        <taxon>Bacillati</taxon>
        <taxon>Bacillota</taxon>
        <taxon>Clostridia</taxon>
        <taxon>Lachnospirales</taxon>
        <taxon>Lachnospiraceae</taxon>
        <taxon>Blautia</taxon>
    </lineage>
</organism>
<dbReference type="KEGG" id="bliq:INP51_11235"/>